<organism evidence="1 2">
    <name type="scientific">Bacteroides fragilis</name>
    <dbReference type="NCBI Taxonomy" id="817"/>
    <lineage>
        <taxon>Bacteria</taxon>
        <taxon>Pseudomonadati</taxon>
        <taxon>Bacteroidota</taxon>
        <taxon>Bacteroidia</taxon>
        <taxon>Bacteroidales</taxon>
        <taxon>Bacteroidaceae</taxon>
        <taxon>Bacteroides</taxon>
    </lineage>
</organism>
<proteinExistence type="predicted"/>
<evidence type="ECO:0008006" key="3">
    <source>
        <dbReference type="Google" id="ProtNLM"/>
    </source>
</evidence>
<reference evidence="1 2" key="1">
    <citation type="journal article" date="2017" name="MBio">
        <title>Gut Symbiont Bacteroides fragilis Secretes a Eukaryotic-Like Ubiquitin Protein That Mediates Intraspecies Antagonism.</title>
        <authorList>
            <person name="Chatzidaki-Livanis M."/>
            <person name="Coyne M.J."/>
            <person name="Roelofs K.G."/>
            <person name="Gentyala R.R."/>
            <person name="Caldwell J.M."/>
            <person name="Comstock L.E."/>
        </authorList>
    </citation>
    <scope>NUCLEOTIDE SEQUENCE [LARGE SCALE GENOMIC DNA]</scope>
    <source>
        <strain evidence="1 2">12905</strain>
    </source>
</reference>
<name>A0A2M9VBN1_BACFG</name>
<protein>
    <recommendedName>
        <fullName evidence="3">DUF1566 domain-containing protein</fullName>
    </recommendedName>
</protein>
<gene>
    <name evidence="1" type="ORF">CQW34_00683</name>
</gene>
<comment type="caution">
    <text evidence="1">The sequence shown here is derived from an EMBL/GenBank/DDBJ whole genome shotgun (WGS) entry which is preliminary data.</text>
</comment>
<accession>A0A2M9VBN1</accession>
<sequence>MDLTNDQTSETMNILRNHVYRFTVTKVTDDGYDTAELAYKSIPKDISFTAELTPWTFPPAVSVPSIIGYRMVYQNTNGGMLLWNTATGLTIPKKRDTWKGTKMNFNYNGFYDETNNAYAITYPIEPRNGSLYHTIEVAFDYEGVYPSLMVSADDVTDVTGGDTNPWKTGKTLTAFDICRNYEGDGFGDWRLPRLSELALLYLNRGSLEAMRGFAPLSGTYWSGSEYLVSDSKVDKRHSEQAWGINFDATNPGNAAPYDKTTKKFKIRCVRQTQ</sequence>
<evidence type="ECO:0000313" key="2">
    <source>
        <dbReference type="Proteomes" id="UP000231846"/>
    </source>
</evidence>
<evidence type="ECO:0000313" key="1">
    <source>
        <dbReference type="EMBL" id="PJY76081.1"/>
    </source>
</evidence>
<dbReference type="AlphaFoldDB" id="A0A2M9VBN1"/>
<dbReference type="Proteomes" id="UP000231846">
    <property type="component" value="Unassembled WGS sequence"/>
</dbReference>
<dbReference type="EMBL" id="PDCW01000003">
    <property type="protein sequence ID" value="PJY76081.1"/>
    <property type="molecule type" value="Genomic_DNA"/>
</dbReference>